<dbReference type="Proteomes" id="UP000829398">
    <property type="component" value="Chromosome 5"/>
</dbReference>
<reference evidence="2" key="1">
    <citation type="journal article" date="2023" name="Hortic. Res.">
        <title>A chromosome-level phased genome enabling allele-level studies in sweet orange: a case study on citrus Huanglongbing tolerance.</title>
        <authorList>
            <person name="Wu B."/>
            <person name="Yu Q."/>
            <person name="Deng Z."/>
            <person name="Duan Y."/>
            <person name="Luo F."/>
            <person name="Gmitter F. Jr."/>
        </authorList>
    </citation>
    <scope>NUCLEOTIDE SEQUENCE [LARGE SCALE GENOMIC DNA]</scope>
    <source>
        <strain evidence="2">cv. Valencia</strain>
    </source>
</reference>
<comment type="caution">
    <text evidence="1">The sequence shown here is derived from an EMBL/GenBank/DDBJ whole genome shotgun (WGS) entry which is preliminary data.</text>
</comment>
<sequence>MFCHVIIRLTIVDHIVDNIDQASFWPSDVLFFDRIRQLWMPKVASHFNSTFHSIQRLWMRMLTKLYGHQTATLQKAKSKQQRIQEESFGSEALGLFLNQLFGFKVESFLKKMGRKKNFNKEKIAEDWCFVCYDGGSLILCDHKDCLKAYHPSCVNEDDSLLETGVKWKCDLHACYECGKAPKFYCLCSPKAICGHCICDAEFAIVKGNKGLCSGCLELVLLIEENKDVDSHGCKIDFSDPENSYFYEYWQIIKDKERLTSEQVISAYNRLKSGELYSGASDSFESDEGKDDSDESEDDSQIRKRKRSKGKVSVANSKVKSSRKEFVGWGSRPLLEFLASIGKDTTRELSDDAITTIISGYCKENKLFHPERKRKIICDARLKALFGRKSVNKNSIPKLLTIHLAENLDLLEEEFGSCSEIEVEEDLEACKRQSNSVKRSHTKEVVGDVQKNSHTKEVVMNVQESCFASVVPKNIKLVYLRKSLVEELSKQLETFEAKVMGSFVRVRSDPNDYLQKNSHQLVQVSGIHKTSVNAEILLELSDRVKWVPICNLSNDDFSEEECEDLRQRVKNGLANRPTVVELRQKAVCLHEDITKHLQTPSEQSRLLNEIPEVIADIIELQPDCVDSTRIDEKENIGTSPESGHQRTYTSPAQNLKSNGVSCHLNDSTDTAAMVTEDKTQITAPSGQQYGVGTHNEAYGSGLSCVRAMKPSGNEAPNTAADLAADGMTEMNKRGEENSNDVAQRSGMAIEMHNSSSSEHDSHNPVLVDQTNEFELVVKDIQEVKKTMKEVLEGFKDLKEQMRLKLSS</sequence>
<keyword evidence="2" id="KW-1185">Reference proteome</keyword>
<dbReference type="EMBL" id="CM039174">
    <property type="protein sequence ID" value="KAH9750570.1"/>
    <property type="molecule type" value="Genomic_DNA"/>
</dbReference>
<name>A0ACB8K850_CITSI</name>
<protein>
    <submittedName>
        <fullName evidence="1">Plus3 domain-containing protein</fullName>
    </submittedName>
</protein>
<proteinExistence type="predicted"/>
<gene>
    <name evidence="1" type="ORF">KPL71_013921</name>
</gene>
<evidence type="ECO:0000313" key="1">
    <source>
        <dbReference type="EMBL" id="KAH9750570.1"/>
    </source>
</evidence>
<organism evidence="1 2">
    <name type="scientific">Citrus sinensis</name>
    <name type="common">Sweet orange</name>
    <name type="synonym">Citrus aurantium var. sinensis</name>
    <dbReference type="NCBI Taxonomy" id="2711"/>
    <lineage>
        <taxon>Eukaryota</taxon>
        <taxon>Viridiplantae</taxon>
        <taxon>Streptophyta</taxon>
        <taxon>Embryophyta</taxon>
        <taxon>Tracheophyta</taxon>
        <taxon>Spermatophyta</taxon>
        <taxon>Magnoliopsida</taxon>
        <taxon>eudicotyledons</taxon>
        <taxon>Gunneridae</taxon>
        <taxon>Pentapetalae</taxon>
        <taxon>rosids</taxon>
        <taxon>malvids</taxon>
        <taxon>Sapindales</taxon>
        <taxon>Rutaceae</taxon>
        <taxon>Aurantioideae</taxon>
        <taxon>Citrus</taxon>
    </lineage>
</organism>
<accession>A0ACB8K850</accession>
<evidence type="ECO:0000313" key="2">
    <source>
        <dbReference type="Proteomes" id="UP000829398"/>
    </source>
</evidence>